<keyword evidence="4" id="KW-1134">Transmembrane beta strand</keyword>
<evidence type="ECO:0000256" key="10">
    <source>
        <dbReference type="ARBA" id="ARBA00023114"/>
    </source>
</evidence>
<evidence type="ECO:0000256" key="13">
    <source>
        <dbReference type="ARBA" id="ARBA00023237"/>
    </source>
</evidence>
<keyword evidence="9" id="KW-0406">Ion transport</keyword>
<evidence type="ECO:0000256" key="7">
    <source>
        <dbReference type="ARBA" id="ARBA00022729"/>
    </source>
</evidence>
<evidence type="ECO:0000256" key="8">
    <source>
        <dbReference type="ARBA" id="ARBA00023047"/>
    </source>
</evidence>
<dbReference type="Proteomes" id="UP000295649">
    <property type="component" value="Unassembled WGS sequence"/>
</dbReference>
<comment type="caution">
    <text evidence="17">The sequence shown here is derived from an EMBL/GenBank/DDBJ whole genome shotgun (WGS) entry which is preliminary data.</text>
</comment>
<keyword evidence="8" id="KW-0625">Polysaccharide transport</keyword>
<organism evidence="17 18">
    <name type="scientific">Methylomonas methanica</name>
    <dbReference type="NCBI Taxonomy" id="421"/>
    <lineage>
        <taxon>Bacteria</taxon>
        <taxon>Pseudomonadati</taxon>
        <taxon>Pseudomonadota</taxon>
        <taxon>Gammaproteobacteria</taxon>
        <taxon>Methylococcales</taxon>
        <taxon>Methylococcaceae</taxon>
        <taxon>Methylomonas</taxon>
    </lineage>
</organism>
<evidence type="ECO:0000313" key="18">
    <source>
        <dbReference type="Proteomes" id="UP000295649"/>
    </source>
</evidence>
<keyword evidence="7" id="KW-0732">Signal</keyword>
<evidence type="ECO:0000256" key="3">
    <source>
        <dbReference type="ARBA" id="ARBA00022448"/>
    </source>
</evidence>
<evidence type="ECO:0000256" key="6">
    <source>
        <dbReference type="ARBA" id="ARBA00022692"/>
    </source>
</evidence>
<keyword evidence="5" id="KW-0762">Sugar transport</keyword>
<evidence type="ECO:0000256" key="4">
    <source>
        <dbReference type="ARBA" id="ARBA00022452"/>
    </source>
</evidence>
<keyword evidence="10" id="KW-0626">Porin</keyword>
<feature type="domain" description="Polysaccharide export protein N-terminal" evidence="15">
    <location>
        <begin position="102"/>
        <end position="174"/>
    </location>
</feature>
<comment type="subcellular location">
    <subcellularLocation>
        <location evidence="1">Cell outer membrane</location>
        <topology evidence="1">Multi-pass membrane protein</topology>
    </subcellularLocation>
</comment>
<protein>
    <submittedName>
        <fullName evidence="17">Polysaccharide export outer membrane protein</fullName>
    </submittedName>
</protein>
<dbReference type="InterPro" id="IPR049712">
    <property type="entry name" value="Poly_export"/>
</dbReference>
<sequence length="262" mass="28128">MKCLGVSHPGLHLGSSYYCYIPSLKSGTALSVGSERTDCNLNNIIKEYILKQIITLFSFCLLCSTTALAEPETQIPPAPPIEPLNAATSPAPTVTIEQTNYAAYQLSPGDALEITVWKEEGMQQLQILISPDGTIIFPLIGTVGAAGKTITELKDNLTSRLADYISDPSITVKLLNNQGNSIFVIGKVNKPGQVFSGRRLDVLQALSLAGGLTVFAKEGSISIIRRTGDQVKVFPFDYSDVIDGESLEQNILLEPGDTVTVP</sequence>
<evidence type="ECO:0000256" key="9">
    <source>
        <dbReference type="ARBA" id="ARBA00023065"/>
    </source>
</evidence>
<dbReference type="Pfam" id="PF22461">
    <property type="entry name" value="SLBB_2"/>
    <property type="match status" value="1"/>
</dbReference>
<keyword evidence="12" id="KW-0564">Palmitate</keyword>
<accession>A0ABY2CRZ4</accession>
<keyword evidence="11" id="KW-0472">Membrane</keyword>
<dbReference type="EMBL" id="SMCN01000002">
    <property type="protein sequence ID" value="TCV87617.1"/>
    <property type="molecule type" value="Genomic_DNA"/>
</dbReference>
<keyword evidence="13" id="KW-0998">Cell outer membrane</keyword>
<feature type="domain" description="SLBB" evidence="16">
    <location>
        <begin position="181"/>
        <end position="261"/>
    </location>
</feature>
<dbReference type="PANTHER" id="PTHR33619:SF3">
    <property type="entry name" value="POLYSACCHARIDE EXPORT PROTEIN GFCE-RELATED"/>
    <property type="match status" value="1"/>
</dbReference>
<dbReference type="Gene3D" id="3.10.560.10">
    <property type="entry name" value="Outer membrane lipoprotein wza domain like"/>
    <property type="match status" value="1"/>
</dbReference>
<comment type="similarity">
    <text evidence="2">Belongs to the BexD/CtrA/VexA family.</text>
</comment>
<dbReference type="Pfam" id="PF02563">
    <property type="entry name" value="Poly_export"/>
    <property type="match status" value="1"/>
</dbReference>
<dbReference type="InterPro" id="IPR054765">
    <property type="entry name" value="SLBB_dom"/>
</dbReference>
<gene>
    <name evidence="17" type="ORF">EDE11_102118</name>
</gene>
<keyword evidence="14" id="KW-0449">Lipoprotein</keyword>
<keyword evidence="3" id="KW-0813">Transport</keyword>
<dbReference type="PANTHER" id="PTHR33619">
    <property type="entry name" value="POLYSACCHARIDE EXPORT PROTEIN GFCE-RELATED"/>
    <property type="match status" value="1"/>
</dbReference>
<evidence type="ECO:0000313" key="17">
    <source>
        <dbReference type="EMBL" id="TCV87617.1"/>
    </source>
</evidence>
<evidence type="ECO:0000256" key="1">
    <source>
        <dbReference type="ARBA" id="ARBA00004571"/>
    </source>
</evidence>
<keyword evidence="6" id="KW-0812">Transmembrane</keyword>
<evidence type="ECO:0000256" key="5">
    <source>
        <dbReference type="ARBA" id="ARBA00022597"/>
    </source>
</evidence>
<evidence type="ECO:0000259" key="15">
    <source>
        <dbReference type="Pfam" id="PF02563"/>
    </source>
</evidence>
<evidence type="ECO:0000256" key="12">
    <source>
        <dbReference type="ARBA" id="ARBA00023139"/>
    </source>
</evidence>
<evidence type="ECO:0000256" key="2">
    <source>
        <dbReference type="ARBA" id="ARBA00009450"/>
    </source>
</evidence>
<evidence type="ECO:0000256" key="11">
    <source>
        <dbReference type="ARBA" id="ARBA00023136"/>
    </source>
</evidence>
<evidence type="ECO:0000259" key="16">
    <source>
        <dbReference type="Pfam" id="PF22461"/>
    </source>
</evidence>
<keyword evidence="18" id="KW-1185">Reference proteome</keyword>
<reference evidence="17 18" key="1">
    <citation type="submission" date="2019-03" db="EMBL/GenBank/DDBJ databases">
        <title>Systems level insights into methane cycling in arid and semi-arid ecosystems.</title>
        <authorList>
            <person name="Kalyuzhnaya M."/>
        </authorList>
    </citation>
    <scope>NUCLEOTIDE SEQUENCE [LARGE SCALE GENOMIC DNA]</scope>
    <source>
        <strain evidence="17 18">S-1</strain>
    </source>
</reference>
<proteinExistence type="inferred from homology"/>
<name>A0ABY2CRZ4_METMH</name>
<evidence type="ECO:0000256" key="14">
    <source>
        <dbReference type="ARBA" id="ARBA00023288"/>
    </source>
</evidence>
<dbReference type="InterPro" id="IPR003715">
    <property type="entry name" value="Poly_export_N"/>
</dbReference>